<dbReference type="InterPro" id="IPR019606">
    <property type="entry name" value="GerMN"/>
</dbReference>
<gene>
    <name evidence="4" type="primary">gerM</name>
    <name evidence="4" type="ORF">KCTCHS21_18330</name>
</gene>
<feature type="compositionally biased region" description="Polar residues" evidence="1">
    <location>
        <begin position="344"/>
        <end position="361"/>
    </location>
</feature>
<feature type="chain" id="PRO_5019582454" evidence="2">
    <location>
        <begin position="32"/>
        <end position="361"/>
    </location>
</feature>
<evidence type="ECO:0000313" key="4">
    <source>
        <dbReference type="EMBL" id="BBI32434.1"/>
    </source>
</evidence>
<dbReference type="SMART" id="SM00909">
    <property type="entry name" value="Germane"/>
    <property type="match status" value="2"/>
</dbReference>
<organism evidence="4 5">
    <name type="scientific">Cohnella abietis</name>
    <dbReference type="NCBI Taxonomy" id="2507935"/>
    <lineage>
        <taxon>Bacteria</taxon>
        <taxon>Bacillati</taxon>
        <taxon>Bacillota</taxon>
        <taxon>Bacilli</taxon>
        <taxon>Bacillales</taxon>
        <taxon>Paenibacillaceae</taxon>
        <taxon>Cohnella</taxon>
    </lineage>
</organism>
<proteinExistence type="predicted"/>
<evidence type="ECO:0000259" key="3">
    <source>
        <dbReference type="SMART" id="SM00909"/>
    </source>
</evidence>
<dbReference type="OrthoDB" id="1715058at2"/>
<accession>A0A3T1D2X0</accession>
<feature type="domain" description="GerMN" evidence="3">
    <location>
        <begin position="255"/>
        <end position="341"/>
    </location>
</feature>
<evidence type="ECO:0000256" key="1">
    <source>
        <dbReference type="SAM" id="MobiDB-lite"/>
    </source>
</evidence>
<dbReference type="EMBL" id="AP019400">
    <property type="protein sequence ID" value="BBI32434.1"/>
    <property type="molecule type" value="Genomic_DNA"/>
</dbReference>
<evidence type="ECO:0000313" key="5">
    <source>
        <dbReference type="Proteomes" id="UP000289856"/>
    </source>
</evidence>
<evidence type="ECO:0000256" key="2">
    <source>
        <dbReference type="SAM" id="SignalP"/>
    </source>
</evidence>
<reference evidence="4 5" key="1">
    <citation type="submission" date="2019-01" db="EMBL/GenBank/DDBJ databases">
        <title>Complete genome sequence of Cohnella hallensis HS21 isolated from Korean fir (Abies koreana) rhizospheric soil.</title>
        <authorList>
            <person name="Jiang L."/>
            <person name="Kang S.W."/>
            <person name="Kim S."/>
            <person name="Jung J."/>
            <person name="Kim C.Y."/>
            <person name="Kim D.H."/>
            <person name="Kim S.W."/>
            <person name="Lee J."/>
        </authorList>
    </citation>
    <scope>NUCLEOTIDE SEQUENCE [LARGE SCALE GENOMIC DNA]</scope>
    <source>
        <strain evidence="4 5">HS21</strain>
    </source>
</reference>
<dbReference type="Proteomes" id="UP000289856">
    <property type="component" value="Chromosome"/>
</dbReference>
<feature type="domain" description="GerMN" evidence="3">
    <location>
        <begin position="102"/>
        <end position="194"/>
    </location>
</feature>
<dbReference type="RefSeq" id="WP_130606960.1">
    <property type="nucleotide sequence ID" value="NZ_AP019400.1"/>
</dbReference>
<name>A0A3T1D2X0_9BACL</name>
<dbReference type="KEGG" id="cohn:KCTCHS21_18330"/>
<keyword evidence="2" id="KW-0732">Signal</keyword>
<feature type="region of interest" description="Disordered" evidence="1">
    <location>
        <begin position="338"/>
        <end position="361"/>
    </location>
</feature>
<dbReference type="Pfam" id="PF10646">
    <property type="entry name" value="Germane"/>
    <property type="match status" value="2"/>
</dbReference>
<sequence length="361" mass="38901">MMRTMEKRNKMFRRWGAILLLVPLLSGCSLASTSKKEGAESIDPPQSAIEQTLTQGDGSLSNSSQDIVTVYLLDRNGYLAPMSLRLDSEQTSSQSSSQSSPAEKAIAWMTAKKQLTDQLPRGFSAILPEGTKVSSVEIDKSAETISVDFAAPFPNLVASQERKVIEALVWTLTELPGINKVKLSIAGKPIQSLPSSGLPVDHVLTRGVGINVEAAKGIEINRSMAVTLYFSAHSTDGDGYFVPVTRLITRQADPAKAALEQLIQGPQNTKALNPVLTSDMTIEKLSQMADTVNVSLNDAGWMPKSPIPSEMMEALVLTLTEVTGAPQVRVVMNGDDSLVDSDQRSYASPVTRPTNVNTLSR</sequence>
<dbReference type="PROSITE" id="PS51257">
    <property type="entry name" value="PROKAR_LIPOPROTEIN"/>
    <property type="match status" value="1"/>
</dbReference>
<keyword evidence="5" id="KW-1185">Reference proteome</keyword>
<protein>
    <submittedName>
        <fullName evidence="4">Sporulation protein</fullName>
    </submittedName>
</protein>
<dbReference type="AlphaFoldDB" id="A0A3T1D2X0"/>
<feature type="signal peptide" evidence="2">
    <location>
        <begin position="1"/>
        <end position="31"/>
    </location>
</feature>